<proteinExistence type="predicted"/>
<organism evidence="1 2">
    <name type="scientific">Merluccius polli</name>
    <name type="common">Benguela hake</name>
    <name type="synonym">Merluccius cadenati</name>
    <dbReference type="NCBI Taxonomy" id="89951"/>
    <lineage>
        <taxon>Eukaryota</taxon>
        <taxon>Metazoa</taxon>
        <taxon>Chordata</taxon>
        <taxon>Craniata</taxon>
        <taxon>Vertebrata</taxon>
        <taxon>Euteleostomi</taxon>
        <taxon>Actinopterygii</taxon>
        <taxon>Neopterygii</taxon>
        <taxon>Teleostei</taxon>
        <taxon>Neoteleostei</taxon>
        <taxon>Acanthomorphata</taxon>
        <taxon>Zeiogadaria</taxon>
        <taxon>Gadariae</taxon>
        <taxon>Gadiformes</taxon>
        <taxon>Gadoidei</taxon>
        <taxon>Merlucciidae</taxon>
        <taxon>Merluccius</taxon>
    </lineage>
</organism>
<keyword evidence="2" id="KW-1185">Reference proteome</keyword>
<protein>
    <submittedName>
        <fullName evidence="1">Uncharacterized protein</fullName>
    </submittedName>
</protein>
<reference evidence="1" key="1">
    <citation type="journal article" date="2023" name="Front. Mar. Sci.">
        <title>A new Merluccius polli reference genome to investigate the effects of global change in West African waters.</title>
        <authorList>
            <person name="Mateo J.L."/>
            <person name="Blanco-Fernandez C."/>
            <person name="Garcia-Vazquez E."/>
            <person name="Machado-Schiaffino G."/>
        </authorList>
    </citation>
    <scope>NUCLEOTIDE SEQUENCE</scope>
    <source>
        <strain evidence="1">C29</strain>
        <tissue evidence="1">Fin</tissue>
    </source>
</reference>
<gene>
    <name evidence="1" type="ORF">N1851_019817</name>
</gene>
<dbReference type="InterPro" id="IPR012337">
    <property type="entry name" value="RNaseH-like_sf"/>
</dbReference>
<dbReference type="SUPFAM" id="SSF53098">
    <property type="entry name" value="Ribonuclease H-like"/>
    <property type="match status" value="1"/>
</dbReference>
<comment type="caution">
    <text evidence="1">The sequence shown here is derived from an EMBL/GenBank/DDBJ whole genome shotgun (WGS) entry which is preliminary data.</text>
</comment>
<sequence>MDTWTSLNTLSYVTVKCHYIKNWEMRSVNRKHGGGIVIVKWLGKVDKVVSVVHDNTSNMMKANEDHEWESLCCMAHSLQLAIHDGFKACSTIDHYGCPFLP</sequence>
<dbReference type="Proteomes" id="UP001174136">
    <property type="component" value="Unassembled WGS sequence"/>
</dbReference>
<dbReference type="EMBL" id="JAOPHQ010003695">
    <property type="protein sequence ID" value="KAK0142437.1"/>
    <property type="molecule type" value="Genomic_DNA"/>
</dbReference>
<evidence type="ECO:0000313" key="2">
    <source>
        <dbReference type="Proteomes" id="UP001174136"/>
    </source>
</evidence>
<dbReference type="AlphaFoldDB" id="A0AA47ML92"/>
<accession>A0AA47ML92</accession>
<evidence type="ECO:0000313" key="1">
    <source>
        <dbReference type="EMBL" id="KAK0142437.1"/>
    </source>
</evidence>
<name>A0AA47ML92_MERPO</name>